<evidence type="ECO:0000256" key="4">
    <source>
        <dbReference type="ARBA" id="ARBA00022840"/>
    </source>
</evidence>
<reference evidence="6 7" key="1">
    <citation type="submission" date="2021-03" db="EMBL/GenBank/DDBJ databases">
        <title>Genomic Encyclopedia of Type Strains, Phase IV (KMG-IV): sequencing the most valuable type-strain genomes for metagenomic binning, comparative biology and taxonomic classification.</title>
        <authorList>
            <person name="Goeker M."/>
        </authorList>
    </citation>
    <scope>NUCLEOTIDE SEQUENCE [LARGE SCALE GENOMIC DNA]</scope>
    <source>
        <strain evidence="6 7">DSM 26806</strain>
    </source>
</reference>
<dbReference type="Proteomes" id="UP001519288">
    <property type="component" value="Unassembled WGS sequence"/>
</dbReference>
<sequence length="306" mass="34709">MGTIVRTRNLVKNFKGVEVVQNVNMNIQQGEIYGFLGPNGAGKTTVMKMLTNLVRPTSGEIEIFGQPLQGESFEVLRRMGSIIEYPVFYEKLTAVENLDLHCEYMGYYNKQAIRDSLDMVNLTNVHSKSVKDYSLGMKQRLGIARAILTKPEFLILDEPINGLDPLGIKEMRDIFKILSKEHGITILISSHILAEIEQIADTIGVIRGGRLLEEISMDVIRKQSTSYMELTISDSRQAARVLEHSLRISNYKVMDEKHIRIYEIVDAKDLTKRLVQEDVSIEGLSHYQNSLEDHFLQLIQGGESHV</sequence>
<feature type="domain" description="ABC transporter" evidence="5">
    <location>
        <begin position="5"/>
        <end position="233"/>
    </location>
</feature>
<dbReference type="EMBL" id="JAGGLD010000004">
    <property type="protein sequence ID" value="MBP2001667.1"/>
    <property type="molecule type" value="Genomic_DNA"/>
</dbReference>
<evidence type="ECO:0000256" key="2">
    <source>
        <dbReference type="ARBA" id="ARBA00022448"/>
    </source>
</evidence>
<dbReference type="InterPro" id="IPR017871">
    <property type="entry name" value="ABC_transporter-like_CS"/>
</dbReference>
<comment type="similarity">
    <text evidence="1">Belongs to the ABC transporter superfamily.</text>
</comment>
<organism evidence="6 7">
    <name type="scientific">Paenibacillus shirakamiensis</name>
    <dbReference type="NCBI Taxonomy" id="1265935"/>
    <lineage>
        <taxon>Bacteria</taxon>
        <taxon>Bacillati</taxon>
        <taxon>Bacillota</taxon>
        <taxon>Bacilli</taxon>
        <taxon>Bacillales</taxon>
        <taxon>Paenibacillaceae</taxon>
        <taxon>Paenibacillus</taxon>
    </lineage>
</organism>
<dbReference type="PROSITE" id="PS50893">
    <property type="entry name" value="ABC_TRANSPORTER_2"/>
    <property type="match status" value="1"/>
</dbReference>
<evidence type="ECO:0000313" key="7">
    <source>
        <dbReference type="Proteomes" id="UP001519288"/>
    </source>
</evidence>
<gene>
    <name evidence="6" type="ORF">J2Z69_002712</name>
</gene>
<proteinExistence type="inferred from homology"/>
<dbReference type="PROSITE" id="PS00211">
    <property type="entry name" value="ABC_TRANSPORTER_1"/>
    <property type="match status" value="1"/>
</dbReference>
<evidence type="ECO:0000256" key="1">
    <source>
        <dbReference type="ARBA" id="ARBA00005417"/>
    </source>
</evidence>
<comment type="caution">
    <text evidence="6">The sequence shown here is derived from an EMBL/GenBank/DDBJ whole genome shotgun (WGS) entry which is preliminary data.</text>
</comment>
<protein>
    <submittedName>
        <fullName evidence="6">ABC-2 type transport system ATP-binding protein</fullName>
    </submittedName>
</protein>
<dbReference type="SUPFAM" id="SSF52540">
    <property type="entry name" value="P-loop containing nucleoside triphosphate hydrolases"/>
    <property type="match status" value="1"/>
</dbReference>
<dbReference type="InterPro" id="IPR003439">
    <property type="entry name" value="ABC_transporter-like_ATP-bd"/>
</dbReference>
<evidence type="ECO:0000256" key="3">
    <source>
        <dbReference type="ARBA" id="ARBA00022741"/>
    </source>
</evidence>
<dbReference type="RefSeq" id="WP_209863368.1">
    <property type="nucleotide sequence ID" value="NZ_JAGGLD010000004.1"/>
</dbReference>
<dbReference type="Pfam" id="PF00005">
    <property type="entry name" value="ABC_tran"/>
    <property type="match status" value="1"/>
</dbReference>
<dbReference type="SMART" id="SM00382">
    <property type="entry name" value="AAA"/>
    <property type="match status" value="1"/>
</dbReference>
<dbReference type="PANTHER" id="PTHR43335:SF8">
    <property type="entry name" value="ABC TRANSPORTER, ATP-BINDING PROTEIN"/>
    <property type="match status" value="1"/>
</dbReference>
<dbReference type="PANTHER" id="PTHR43335">
    <property type="entry name" value="ABC TRANSPORTER, ATP-BINDING PROTEIN"/>
    <property type="match status" value="1"/>
</dbReference>
<dbReference type="CDD" id="cd03268">
    <property type="entry name" value="ABC_BcrA_bacitracin_resist"/>
    <property type="match status" value="1"/>
</dbReference>
<keyword evidence="4 6" id="KW-0067">ATP-binding</keyword>
<keyword evidence="3" id="KW-0547">Nucleotide-binding</keyword>
<dbReference type="InterPro" id="IPR027417">
    <property type="entry name" value="P-loop_NTPase"/>
</dbReference>
<evidence type="ECO:0000313" key="6">
    <source>
        <dbReference type="EMBL" id="MBP2001667.1"/>
    </source>
</evidence>
<accession>A0ABS4JIY2</accession>
<dbReference type="GO" id="GO:0005524">
    <property type="term" value="F:ATP binding"/>
    <property type="evidence" value="ECO:0007669"/>
    <property type="project" value="UniProtKB-KW"/>
</dbReference>
<evidence type="ECO:0000259" key="5">
    <source>
        <dbReference type="PROSITE" id="PS50893"/>
    </source>
</evidence>
<dbReference type="InterPro" id="IPR003593">
    <property type="entry name" value="AAA+_ATPase"/>
</dbReference>
<keyword evidence="2" id="KW-0813">Transport</keyword>
<name>A0ABS4JIY2_9BACL</name>
<dbReference type="Gene3D" id="3.40.50.300">
    <property type="entry name" value="P-loop containing nucleotide triphosphate hydrolases"/>
    <property type="match status" value="1"/>
</dbReference>
<keyword evidence="7" id="KW-1185">Reference proteome</keyword>